<evidence type="ECO:0000313" key="4">
    <source>
        <dbReference type="EMBL" id="EHB91742.1"/>
    </source>
</evidence>
<dbReference type="SUPFAM" id="SSF48208">
    <property type="entry name" value="Six-hairpin glycosidases"/>
    <property type="match status" value="1"/>
</dbReference>
<evidence type="ECO:0000259" key="3">
    <source>
        <dbReference type="Pfam" id="PF21104"/>
    </source>
</evidence>
<dbReference type="Proteomes" id="UP000006008">
    <property type="component" value="Unassembled WGS sequence"/>
</dbReference>
<dbReference type="Pfam" id="PF17389">
    <property type="entry name" value="Bac_rhamnosid6H"/>
    <property type="match status" value="1"/>
</dbReference>
<dbReference type="PATRIC" id="fig|742725.3.peg.1885"/>
<dbReference type="Pfam" id="PF21104">
    <property type="entry name" value="Glyco_hydro_78_N"/>
    <property type="match status" value="1"/>
</dbReference>
<evidence type="ECO:0000313" key="5">
    <source>
        <dbReference type="Proteomes" id="UP000006008"/>
    </source>
</evidence>
<organism evidence="4 5">
    <name type="scientific">Alistipes indistinctus YIT 12060</name>
    <dbReference type="NCBI Taxonomy" id="742725"/>
    <lineage>
        <taxon>Bacteria</taxon>
        <taxon>Pseudomonadati</taxon>
        <taxon>Bacteroidota</taxon>
        <taxon>Bacteroidia</taxon>
        <taxon>Bacteroidales</taxon>
        <taxon>Rikenellaceae</taxon>
        <taxon>Alistipes</taxon>
    </lineage>
</organism>
<feature type="domain" description="Glycosyl hydrolase family 78 alpha-rhamnosidase N-terminal" evidence="3">
    <location>
        <begin position="55"/>
        <end position="198"/>
    </location>
</feature>
<dbReference type="HOGENOM" id="CLU_039489_0_0_10"/>
<evidence type="ECO:0000256" key="1">
    <source>
        <dbReference type="SAM" id="SignalP"/>
    </source>
</evidence>
<evidence type="ECO:0000259" key="2">
    <source>
        <dbReference type="Pfam" id="PF17389"/>
    </source>
</evidence>
<dbReference type="Gene3D" id="1.50.10.10">
    <property type="match status" value="1"/>
</dbReference>
<name>G5HAX6_9BACT</name>
<dbReference type="InterPro" id="IPR012341">
    <property type="entry name" value="6hp_glycosidase-like_sf"/>
</dbReference>
<proteinExistence type="predicted"/>
<keyword evidence="1" id="KW-0732">Signal</keyword>
<sequence>MTRLYRAFACFCLFSLLAYAVSAQDTSIAFGPERARWFCIAQEVQPVLQQTVVEPVGLVRPVRDSSAFQGWRMEPAGDMQQFYDMTYKRGTPSVIVDFGRHVTGYFSFSLHTDGWSDAPTRFRFTFGEVPAELTTPFDPYPGGLSRGWLQDEIVTVMTCPEHITVPIDRRMAFRYVKIELLGVSGSFQFDFTGMRVRAVSSASGTPMELAAGTPEMIRRINAVGLATLGECMQTVYEDGPKRDLRLWIGDLYLEALANSYSFKNHDLTKRCLYLLASLADSTGWVSATVYERPEWKIQGKGTHCMDYSLLYGVALADYVKYSGDTATGRDLWPVVKRQVEVAREALDPAGIYDNALKPSWLVFDWKSDLNRDASIQGLMTFAVDRSYELARMLGTEKEVSDWPKLTARMKSAARNAYYDRKSGLVLSGPDKQASYLSQVWMVLSGTLSVKEGARALSAIMESPDACRIGSPYAYHYFIEALIQCGLEEQARTALIDYWGGMVHKGADTFWEVYDPEDDFKSPYGFFPINSYCHAWSCTPVYFINKYPEVFQR</sequence>
<dbReference type="GeneID" id="92815182"/>
<gene>
    <name evidence="4" type="ORF">HMPREF9450_01791</name>
</gene>
<dbReference type="PANTHER" id="PTHR34987:SF4">
    <property type="entry name" value="ALPHA-L-RHAMNOSIDASE C-TERMINAL DOMAIN-CONTAINING PROTEIN"/>
    <property type="match status" value="1"/>
</dbReference>
<dbReference type="OrthoDB" id="9815108at2"/>
<feature type="chain" id="PRO_5003477898" evidence="1">
    <location>
        <begin position="21"/>
        <end position="552"/>
    </location>
</feature>
<accession>G5HAX6</accession>
<dbReference type="EMBL" id="ADLD01000013">
    <property type="protein sequence ID" value="EHB91742.1"/>
    <property type="molecule type" value="Genomic_DNA"/>
</dbReference>
<keyword evidence="5" id="KW-1185">Reference proteome</keyword>
<dbReference type="InterPro" id="IPR008928">
    <property type="entry name" value="6-hairpin_glycosidase_sf"/>
</dbReference>
<feature type="signal peptide" evidence="1">
    <location>
        <begin position="1"/>
        <end position="20"/>
    </location>
</feature>
<dbReference type="AlphaFoldDB" id="G5HAX6"/>
<feature type="domain" description="Alpha-L-rhamnosidase six-hairpin glycosidase" evidence="2">
    <location>
        <begin position="219"/>
        <end position="544"/>
    </location>
</feature>
<dbReference type="InterPro" id="IPR035396">
    <property type="entry name" value="Bac_rhamnosid6H"/>
</dbReference>
<dbReference type="RefSeq" id="WP_009134597.1">
    <property type="nucleotide sequence ID" value="NZ_CP102250.1"/>
</dbReference>
<dbReference type="InterPro" id="IPR049164">
    <property type="entry name" value="Glyco_hydro_78_N"/>
</dbReference>
<dbReference type="PANTHER" id="PTHR34987">
    <property type="entry name" value="C, PUTATIVE (AFU_ORTHOLOGUE AFUA_3G02880)-RELATED"/>
    <property type="match status" value="1"/>
</dbReference>
<reference evidence="4 5" key="1">
    <citation type="submission" date="2011-08" db="EMBL/GenBank/DDBJ databases">
        <title>The Genome Sequence of Alistipes indistinctus YIT 12060.</title>
        <authorList>
            <consortium name="The Broad Institute Genome Sequencing Platform"/>
            <person name="Earl A."/>
            <person name="Ward D."/>
            <person name="Feldgarden M."/>
            <person name="Gevers D."/>
            <person name="Morotomi M."/>
            <person name="Young S.K."/>
            <person name="Zeng Q."/>
            <person name="Gargeya S."/>
            <person name="Fitzgerald M."/>
            <person name="Haas B."/>
            <person name="Abouelleil A."/>
            <person name="Alvarado L."/>
            <person name="Arachchi H.M."/>
            <person name="Berlin A."/>
            <person name="Brown A."/>
            <person name="Chapman S.B."/>
            <person name="Chen Z."/>
            <person name="Dunbar C."/>
            <person name="Freedman E."/>
            <person name="Gearin G."/>
            <person name="Gellesch M."/>
            <person name="Goldberg J."/>
            <person name="Griggs A."/>
            <person name="Gujja S."/>
            <person name="Heiman D."/>
            <person name="Howarth C."/>
            <person name="Larson L."/>
            <person name="Lui A."/>
            <person name="MacDonald P.J.P."/>
            <person name="Montmayeur A."/>
            <person name="Murphy C."/>
            <person name="Neiman D."/>
            <person name="Pearson M."/>
            <person name="Priest M."/>
            <person name="Roberts A."/>
            <person name="Saif S."/>
            <person name="Shea T."/>
            <person name="Shenoy N."/>
            <person name="Sisk P."/>
            <person name="Stolte C."/>
            <person name="Sykes S."/>
            <person name="Wortman J."/>
            <person name="Nusbaum C."/>
            <person name="Birren B."/>
        </authorList>
    </citation>
    <scope>NUCLEOTIDE SEQUENCE [LARGE SCALE GENOMIC DNA]</scope>
    <source>
        <strain evidence="4 5">YIT 12060</strain>
    </source>
</reference>
<dbReference type="STRING" id="742725.HMPREF9450_01791"/>
<protein>
    <submittedName>
        <fullName evidence="4">Uncharacterized protein</fullName>
    </submittedName>
</protein>
<comment type="caution">
    <text evidence="4">The sequence shown here is derived from an EMBL/GenBank/DDBJ whole genome shotgun (WGS) entry which is preliminary data.</text>
</comment>
<dbReference type="GO" id="GO:0005975">
    <property type="term" value="P:carbohydrate metabolic process"/>
    <property type="evidence" value="ECO:0007669"/>
    <property type="project" value="InterPro"/>
</dbReference>
<dbReference type="eggNOG" id="COG3408">
    <property type="taxonomic scope" value="Bacteria"/>
</dbReference>